<dbReference type="Pfam" id="PF01420">
    <property type="entry name" value="Methylase_S"/>
    <property type="match status" value="2"/>
</dbReference>
<dbReference type="PATRIC" id="fig|1354251.4.peg.3629"/>
<dbReference type="PANTHER" id="PTHR30408:SF12">
    <property type="entry name" value="TYPE I RESTRICTION ENZYME MJAVIII SPECIFICITY SUBUNIT"/>
    <property type="match status" value="1"/>
</dbReference>
<evidence type="ECO:0000259" key="4">
    <source>
        <dbReference type="Pfam" id="PF01420"/>
    </source>
</evidence>
<dbReference type="GO" id="GO:0003677">
    <property type="term" value="F:DNA binding"/>
    <property type="evidence" value="ECO:0007669"/>
    <property type="project" value="UniProtKB-KW"/>
</dbReference>
<evidence type="ECO:0000256" key="3">
    <source>
        <dbReference type="ARBA" id="ARBA00023125"/>
    </source>
</evidence>
<dbReference type="AlphaFoldDB" id="A0A1B7IHH8"/>
<dbReference type="RefSeq" id="WP_064561205.1">
    <property type="nucleotide sequence ID" value="NZ_LXER01000032.1"/>
</dbReference>
<proteinExistence type="inferred from homology"/>
<evidence type="ECO:0000313" key="6">
    <source>
        <dbReference type="Proteomes" id="UP000078410"/>
    </source>
</evidence>
<gene>
    <name evidence="5" type="ORF">M975_3529</name>
</gene>
<dbReference type="EMBL" id="LXER01000032">
    <property type="protein sequence ID" value="OAT28882.1"/>
    <property type="molecule type" value="Genomic_DNA"/>
</dbReference>
<dbReference type="InterPro" id="IPR000055">
    <property type="entry name" value="Restrct_endonuc_typeI_TRD"/>
</dbReference>
<dbReference type="PANTHER" id="PTHR30408">
    <property type="entry name" value="TYPE-1 RESTRICTION ENZYME ECOKI SPECIFICITY PROTEIN"/>
    <property type="match status" value="1"/>
</dbReference>
<reference evidence="5 6" key="1">
    <citation type="submission" date="2016-04" db="EMBL/GenBank/DDBJ databases">
        <title>ATOL: Assembling a taxonomically balanced genome-scale reconstruction of the evolutionary history of the Enterobacteriaceae.</title>
        <authorList>
            <person name="Plunkett G.III."/>
            <person name="Neeno-Eckwall E.C."/>
            <person name="Glasner J.D."/>
            <person name="Perna N.T."/>
        </authorList>
    </citation>
    <scope>NUCLEOTIDE SEQUENCE [LARGE SCALE GENOMIC DNA]</scope>
    <source>
        <strain evidence="5 6">ATCC 51605</strain>
    </source>
</reference>
<evidence type="ECO:0000313" key="5">
    <source>
        <dbReference type="EMBL" id="OAT28882.1"/>
    </source>
</evidence>
<dbReference type="CDD" id="cd16961">
    <property type="entry name" value="RMtype1_S_TRD-CR_like"/>
    <property type="match status" value="1"/>
</dbReference>
<organism evidence="5 6">
    <name type="scientific">Buttiauxella brennerae ATCC 51605</name>
    <dbReference type="NCBI Taxonomy" id="1354251"/>
    <lineage>
        <taxon>Bacteria</taxon>
        <taxon>Pseudomonadati</taxon>
        <taxon>Pseudomonadota</taxon>
        <taxon>Gammaproteobacteria</taxon>
        <taxon>Enterobacterales</taxon>
        <taxon>Enterobacteriaceae</taxon>
        <taxon>Buttiauxella</taxon>
    </lineage>
</organism>
<dbReference type="InterPro" id="IPR052021">
    <property type="entry name" value="Type-I_RS_S_subunit"/>
</dbReference>
<evidence type="ECO:0000256" key="1">
    <source>
        <dbReference type="ARBA" id="ARBA00010923"/>
    </source>
</evidence>
<keyword evidence="3" id="KW-0238">DNA-binding</keyword>
<sequence>MSKVPGGWVRTTLEDFIEIKHGFAFKSEFFSDTGDYVLMTPGSFYEEGGFRDQKGKTKYYSGTIPDGYILNKGDVLLAMTEQGAGLLGSAAIVPENNKYLHNQRLGLLKVKDISRASAEFFFWLYNFPLIRKQINEQASGTKVKHTSPDRLRGVTALVPPLSEQQKIAKILSTWDKAISTTEQLISNSQQQKKALMDKLLTGTKRLSKAIDPFKEYRFSELLEIDSKTLSNKFNKDFEFDYISLSDVNNGYISDKLKKYTVEEAPSRAKRVVHKGDVLLSTVRPNLQGFAKIEEKHDGFIASTGFSVLTSNKNVCSDYIYHYVFSKHITDQINSLVAGTNYPAINSSDVANLVIYCPDYKEQVEISSVLNISCKMIQLLQKKLAGLKQEKQALMQQLLTGKRRVVV</sequence>
<feature type="domain" description="Type I restriction modification DNA specificity" evidence="4">
    <location>
        <begin position="5"/>
        <end position="185"/>
    </location>
</feature>
<dbReference type="EC" id="3.1.21.3" evidence="5"/>
<evidence type="ECO:0000256" key="2">
    <source>
        <dbReference type="ARBA" id="ARBA00022747"/>
    </source>
</evidence>
<keyword evidence="6" id="KW-1185">Reference proteome</keyword>
<keyword evidence="5" id="KW-0378">Hydrolase</keyword>
<protein>
    <submittedName>
        <fullName evidence="5">Type I restriction-modification system, specificity subunit S</fullName>
        <ecNumber evidence="5">3.1.21.3</ecNumber>
    </submittedName>
</protein>
<comment type="caution">
    <text evidence="5">The sequence shown here is derived from an EMBL/GenBank/DDBJ whole genome shotgun (WGS) entry which is preliminary data.</text>
</comment>
<keyword evidence="2" id="KW-0680">Restriction system</keyword>
<dbReference type="CDD" id="cd17278">
    <property type="entry name" value="RMtype1_S_LdeBORF1052P-TRD2-CR2"/>
    <property type="match status" value="1"/>
</dbReference>
<dbReference type="Proteomes" id="UP000078410">
    <property type="component" value="Unassembled WGS sequence"/>
</dbReference>
<dbReference type="InterPro" id="IPR044946">
    <property type="entry name" value="Restrct_endonuc_typeI_TRD_sf"/>
</dbReference>
<accession>A0A1B7IHH8</accession>
<dbReference type="GO" id="GO:0009035">
    <property type="term" value="F:type I site-specific deoxyribonuclease activity"/>
    <property type="evidence" value="ECO:0007669"/>
    <property type="project" value="UniProtKB-EC"/>
</dbReference>
<dbReference type="Gene3D" id="3.90.220.20">
    <property type="entry name" value="DNA methylase specificity domains"/>
    <property type="match status" value="3"/>
</dbReference>
<dbReference type="GO" id="GO:0009307">
    <property type="term" value="P:DNA restriction-modification system"/>
    <property type="evidence" value="ECO:0007669"/>
    <property type="project" value="UniProtKB-KW"/>
</dbReference>
<dbReference type="SUPFAM" id="SSF116734">
    <property type="entry name" value="DNA methylase specificity domain"/>
    <property type="match status" value="2"/>
</dbReference>
<feature type="domain" description="Type I restriction modification DNA specificity" evidence="4">
    <location>
        <begin position="212"/>
        <end position="388"/>
    </location>
</feature>
<comment type="similarity">
    <text evidence="1">Belongs to the type-I restriction system S methylase family.</text>
</comment>
<name>A0A1B7IHH8_9ENTR</name>